<sequence length="104" mass="10974">MNIEYLSPDHAKLTAPNFSGDAYCVEFGPANLIFAKTSEGFVGCGFFDLSVFEKLGIPAAKVTEISTIEDLLRKNVTAATPAAIKLGAKPGVSGEEALTKLFSC</sequence>
<organism evidence="1 2">
    <name type="scientific">Methanorbis rubei</name>
    <dbReference type="NCBI Taxonomy" id="3028300"/>
    <lineage>
        <taxon>Archaea</taxon>
        <taxon>Methanobacteriati</taxon>
        <taxon>Methanobacteriota</taxon>
        <taxon>Stenosarchaea group</taxon>
        <taxon>Methanomicrobia</taxon>
        <taxon>Methanomicrobiales</taxon>
        <taxon>Methanocorpusculaceae</taxon>
        <taxon>Methanorbis</taxon>
    </lineage>
</organism>
<proteinExistence type="predicted"/>
<dbReference type="Proteomes" id="UP001283212">
    <property type="component" value="Unassembled WGS sequence"/>
</dbReference>
<evidence type="ECO:0000313" key="1">
    <source>
        <dbReference type="EMBL" id="MDV0443285.1"/>
    </source>
</evidence>
<dbReference type="Gene3D" id="3.30.1980.10">
    <property type="entry name" value="Hypothetical protein YunC"/>
    <property type="match status" value="1"/>
</dbReference>
<dbReference type="EMBL" id="JAWDKB010000002">
    <property type="protein sequence ID" value="MDV0443285.1"/>
    <property type="molecule type" value="Genomic_DNA"/>
</dbReference>
<gene>
    <name evidence="1" type="ORF">McpCs1_06550</name>
</gene>
<dbReference type="Pfam" id="PF08827">
    <property type="entry name" value="DUF1805"/>
    <property type="match status" value="1"/>
</dbReference>
<dbReference type="RefSeq" id="WP_338095813.1">
    <property type="nucleotide sequence ID" value="NZ_JAWDKB010000002.1"/>
</dbReference>
<dbReference type="InterPro" id="IPR036493">
    <property type="entry name" value="YunC_sf"/>
</dbReference>
<reference evidence="1 2" key="1">
    <citation type="submission" date="2023-06" db="EMBL/GenBank/DDBJ databases">
        <title>Genome sequence of Methancorpusculaceae sp. Cs1.</title>
        <authorList>
            <person name="Protasov E."/>
            <person name="Platt K."/>
            <person name="Poehlein A."/>
            <person name="Daniel R."/>
            <person name="Brune A."/>
        </authorList>
    </citation>
    <scope>NUCLEOTIDE SEQUENCE [LARGE SCALE GENOMIC DNA]</scope>
    <source>
        <strain evidence="1 2">Cs1</strain>
    </source>
</reference>
<keyword evidence="2" id="KW-1185">Reference proteome</keyword>
<accession>A0AAE4SD88</accession>
<comment type="caution">
    <text evidence="1">The sequence shown here is derived from an EMBL/GenBank/DDBJ whole genome shotgun (WGS) entry which is preliminary data.</text>
</comment>
<dbReference type="AlphaFoldDB" id="A0AAE4SD88"/>
<name>A0AAE4SD88_9EURY</name>
<protein>
    <recommendedName>
        <fullName evidence="3">DUF1805 domain-containing protein</fullName>
    </recommendedName>
</protein>
<evidence type="ECO:0000313" key="2">
    <source>
        <dbReference type="Proteomes" id="UP001283212"/>
    </source>
</evidence>
<evidence type="ECO:0008006" key="3">
    <source>
        <dbReference type="Google" id="ProtNLM"/>
    </source>
</evidence>
<dbReference type="SUPFAM" id="SSF102891">
    <property type="entry name" value="Hypothetical protein Ta1206"/>
    <property type="match status" value="1"/>
</dbReference>
<dbReference type="InterPro" id="IPR014931">
    <property type="entry name" value="DUF1805"/>
</dbReference>